<dbReference type="PATRIC" id="fig|1423738.3.peg.134"/>
<keyword evidence="3" id="KW-0804">Transcription</keyword>
<keyword evidence="6" id="KW-1185">Reference proteome</keyword>
<gene>
    <name evidence="5" type="ORF">FC84_GL000132</name>
</gene>
<dbReference type="GO" id="GO:0003700">
    <property type="term" value="F:DNA-binding transcription factor activity"/>
    <property type="evidence" value="ECO:0007669"/>
    <property type="project" value="InterPro"/>
</dbReference>
<proteinExistence type="predicted"/>
<evidence type="ECO:0000256" key="3">
    <source>
        <dbReference type="ARBA" id="ARBA00023163"/>
    </source>
</evidence>
<name>A0A0R2BIU4_9LACO</name>
<dbReference type="EMBL" id="AYYK01000008">
    <property type="protein sequence ID" value="KRM78976.1"/>
    <property type="molecule type" value="Genomic_DNA"/>
</dbReference>
<organism evidence="5 6">
    <name type="scientific">Lapidilactobacillus dextrinicus DSM 20335</name>
    <dbReference type="NCBI Taxonomy" id="1423738"/>
    <lineage>
        <taxon>Bacteria</taxon>
        <taxon>Bacillati</taxon>
        <taxon>Bacillota</taxon>
        <taxon>Bacilli</taxon>
        <taxon>Lactobacillales</taxon>
        <taxon>Lactobacillaceae</taxon>
        <taxon>Lapidilactobacillus</taxon>
    </lineage>
</organism>
<dbReference type="STRING" id="1423738.FC84_GL000132"/>
<dbReference type="InterPro" id="IPR036390">
    <property type="entry name" value="WH_DNA-bd_sf"/>
</dbReference>
<evidence type="ECO:0000256" key="1">
    <source>
        <dbReference type="ARBA" id="ARBA00023015"/>
    </source>
</evidence>
<dbReference type="InterPro" id="IPR036388">
    <property type="entry name" value="WH-like_DNA-bd_sf"/>
</dbReference>
<keyword evidence="2" id="KW-0238">DNA-binding</keyword>
<dbReference type="SMART" id="SM00347">
    <property type="entry name" value="HTH_MARR"/>
    <property type="match status" value="1"/>
</dbReference>
<accession>A0A0R2BIU4</accession>
<dbReference type="GO" id="GO:0003677">
    <property type="term" value="F:DNA binding"/>
    <property type="evidence" value="ECO:0007669"/>
    <property type="project" value="UniProtKB-KW"/>
</dbReference>
<keyword evidence="1" id="KW-0805">Transcription regulation</keyword>
<comment type="caution">
    <text evidence="5">The sequence shown here is derived from an EMBL/GenBank/DDBJ whole genome shotgun (WGS) entry which is preliminary data.</text>
</comment>
<dbReference type="PANTHER" id="PTHR42756:SF1">
    <property type="entry name" value="TRANSCRIPTIONAL REPRESSOR OF EMRAB OPERON"/>
    <property type="match status" value="1"/>
</dbReference>
<dbReference type="InterPro" id="IPR000835">
    <property type="entry name" value="HTH_MarR-typ"/>
</dbReference>
<reference evidence="5 6" key="1">
    <citation type="journal article" date="2015" name="Genome Announc.">
        <title>Expanding the biotechnology potential of lactobacilli through comparative genomics of 213 strains and associated genera.</title>
        <authorList>
            <person name="Sun Z."/>
            <person name="Harris H.M."/>
            <person name="McCann A."/>
            <person name="Guo C."/>
            <person name="Argimon S."/>
            <person name="Zhang W."/>
            <person name="Yang X."/>
            <person name="Jeffery I.B."/>
            <person name="Cooney J.C."/>
            <person name="Kagawa T.F."/>
            <person name="Liu W."/>
            <person name="Song Y."/>
            <person name="Salvetti E."/>
            <person name="Wrobel A."/>
            <person name="Rasinkangas P."/>
            <person name="Parkhill J."/>
            <person name="Rea M.C."/>
            <person name="O'Sullivan O."/>
            <person name="Ritari J."/>
            <person name="Douillard F.P."/>
            <person name="Paul Ross R."/>
            <person name="Yang R."/>
            <person name="Briner A.E."/>
            <person name="Felis G.E."/>
            <person name="de Vos W.M."/>
            <person name="Barrangou R."/>
            <person name="Klaenhammer T.R."/>
            <person name="Caufield P.W."/>
            <person name="Cui Y."/>
            <person name="Zhang H."/>
            <person name="O'Toole P.W."/>
        </authorList>
    </citation>
    <scope>NUCLEOTIDE SEQUENCE [LARGE SCALE GENOMIC DNA]</scope>
    <source>
        <strain evidence="5 6">DSM 20335</strain>
    </source>
</reference>
<protein>
    <submittedName>
        <fullName evidence="5">Transcriptional regulator, MarR family</fullName>
    </submittedName>
</protein>
<sequence length="149" mass="17107">MEAFYMDNLGNLAQDISILHRQYYKDTGNDFKKLDLNPTATCILLTVNDHPNINQQEISERLVIDKSLTAREINRMQKLNYLDKGNGKGKSVTINLTDLGRSLMPQLRHIRQQWWTDKFAETGIDANSPLMEGIQTIVEHVTGYDNQLD</sequence>
<evidence type="ECO:0000259" key="4">
    <source>
        <dbReference type="SMART" id="SM00347"/>
    </source>
</evidence>
<evidence type="ECO:0000256" key="2">
    <source>
        <dbReference type="ARBA" id="ARBA00023125"/>
    </source>
</evidence>
<evidence type="ECO:0000313" key="5">
    <source>
        <dbReference type="EMBL" id="KRM78976.1"/>
    </source>
</evidence>
<dbReference type="AlphaFoldDB" id="A0A0R2BIU4"/>
<feature type="domain" description="HTH marR-type" evidence="4">
    <location>
        <begin position="29"/>
        <end position="127"/>
    </location>
</feature>
<dbReference type="PANTHER" id="PTHR42756">
    <property type="entry name" value="TRANSCRIPTIONAL REGULATOR, MARR"/>
    <property type="match status" value="1"/>
</dbReference>
<dbReference type="Proteomes" id="UP000051813">
    <property type="component" value="Unassembled WGS sequence"/>
</dbReference>
<dbReference type="Pfam" id="PF12802">
    <property type="entry name" value="MarR_2"/>
    <property type="match status" value="1"/>
</dbReference>
<dbReference type="Gene3D" id="1.10.10.10">
    <property type="entry name" value="Winged helix-like DNA-binding domain superfamily/Winged helix DNA-binding domain"/>
    <property type="match status" value="1"/>
</dbReference>
<evidence type="ECO:0000313" key="6">
    <source>
        <dbReference type="Proteomes" id="UP000051813"/>
    </source>
</evidence>
<dbReference type="SUPFAM" id="SSF46785">
    <property type="entry name" value="Winged helix' DNA-binding domain"/>
    <property type="match status" value="1"/>
</dbReference>